<dbReference type="Proteomes" id="UP000887569">
    <property type="component" value="Unplaced"/>
</dbReference>
<proteinExistence type="predicted"/>
<evidence type="ECO:0000313" key="1">
    <source>
        <dbReference type="Proteomes" id="UP000887569"/>
    </source>
</evidence>
<accession>A0A915ADC8</accession>
<dbReference type="WBParaSite" id="PgR005X_g169_t01">
    <property type="protein sequence ID" value="PgR005X_g169_t01"/>
    <property type="gene ID" value="PgR005X_g169"/>
</dbReference>
<protein>
    <submittedName>
        <fullName evidence="2">Uncharacterized protein</fullName>
    </submittedName>
</protein>
<reference evidence="2" key="1">
    <citation type="submission" date="2022-11" db="UniProtKB">
        <authorList>
            <consortium name="WormBaseParasite"/>
        </authorList>
    </citation>
    <scope>IDENTIFICATION</scope>
</reference>
<name>A0A915ADC8_PARUN</name>
<organism evidence="1 2">
    <name type="scientific">Parascaris univalens</name>
    <name type="common">Nematode worm</name>
    <dbReference type="NCBI Taxonomy" id="6257"/>
    <lineage>
        <taxon>Eukaryota</taxon>
        <taxon>Metazoa</taxon>
        <taxon>Ecdysozoa</taxon>
        <taxon>Nematoda</taxon>
        <taxon>Chromadorea</taxon>
        <taxon>Rhabditida</taxon>
        <taxon>Spirurina</taxon>
        <taxon>Ascaridomorpha</taxon>
        <taxon>Ascaridoidea</taxon>
        <taxon>Ascarididae</taxon>
        <taxon>Parascaris</taxon>
    </lineage>
</organism>
<evidence type="ECO:0000313" key="2">
    <source>
        <dbReference type="WBParaSite" id="PgR005X_g169_t01"/>
    </source>
</evidence>
<sequence length="112" mass="13022">MCFRASFLFVNSTAHREYYYKFVFFTLLSDSGGFPMQFYVQARCFTLSLPKKRERTVVDCQSLLEAVLESLQGYVLHSGQIFLCLKVACPFDELIYSDERLLLTISLSRPYC</sequence>
<keyword evidence="1" id="KW-1185">Reference proteome</keyword>
<dbReference type="AlphaFoldDB" id="A0A915ADC8"/>